<accession>A0A811QXP9</accession>
<evidence type="ECO:0000256" key="1">
    <source>
        <dbReference type="SAM" id="MobiDB-lite"/>
    </source>
</evidence>
<name>A0A811QXP9_9POAL</name>
<feature type="region of interest" description="Disordered" evidence="1">
    <location>
        <begin position="236"/>
        <end position="264"/>
    </location>
</feature>
<keyword evidence="3" id="KW-1185">Reference proteome</keyword>
<dbReference type="EMBL" id="CAJGYO010000011">
    <property type="protein sequence ID" value="CAD6261084.1"/>
    <property type="molecule type" value="Genomic_DNA"/>
</dbReference>
<evidence type="ECO:0000313" key="3">
    <source>
        <dbReference type="Proteomes" id="UP000604825"/>
    </source>
</evidence>
<protein>
    <recommendedName>
        <fullName evidence="4">DUF4283 domain-containing protein</fullName>
    </recommendedName>
</protein>
<dbReference type="OrthoDB" id="682893at2759"/>
<gene>
    <name evidence="2" type="ORF">NCGR_LOCUS44505</name>
</gene>
<dbReference type="AlphaFoldDB" id="A0A811QXP9"/>
<dbReference type="PANTHER" id="PTHR31286">
    <property type="entry name" value="GLYCINE-RICH CELL WALL STRUCTURAL PROTEIN 1.8-LIKE"/>
    <property type="match status" value="1"/>
</dbReference>
<organism evidence="2 3">
    <name type="scientific">Miscanthus lutarioriparius</name>
    <dbReference type="NCBI Taxonomy" id="422564"/>
    <lineage>
        <taxon>Eukaryota</taxon>
        <taxon>Viridiplantae</taxon>
        <taxon>Streptophyta</taxon>
        <taxon>Embryophyta</taxon>
        <taxon>Tracheophyta</taxon>
        <taxon>Spermatophyta</taxon>
        <taxon>Magnoliopsida</taxon>
        <taxon>Liliopsida</taxon>
        <taxon>Poales</taxon>
        <taxon>Poaceae</taxon>
        <taxon>PACMAD clade</taxon>
        <taxon>Panicoideae</taxon>
        <taxon>Andropogonodae</taxon>
        <taxon>Andropogoneae</taxon>
        <taxon>Saccharinae</taxon>
        <taxon>Miscanthus</taxon>
    </lineage>
</organism>
<proteinExistence type="predicted"/>
<reference evidence="2" key="1">
    <citation type="submission" date="2020-10" db="EMBL/GenBank/DDBJ databases">
        <authorList>
            <person name="Han B."/>
            <person name="Lu T."/>
            <person name="Zhao Q."/>
            <person name="Huang X."/>
            <person name="Zhao Y."/>
        </authorList>
    </citation>
    <scope>NUCLEOTIDE SEQUENCE</scope>
</reference>
<evidence type="ECO:0000313" key="2">
    <source>
        <dbReference type="EMBL" id="CAD6261084.1"/>
    </source>
</evidence>
<evidence type="ECO:0008006" key="4">
    <source>
        <dbReference type="Google" id="ProtNLM"/>
    </source>
</evidence>
<comment type="caution">
    <text evidence="2">The sequence shown here is derived from an EMBL/GenBank/DDBJ whole genome shotgun (WGS) entry which is preliminary data.</text>
</comment>
<sequence>MGVMHHAVVKVWTDKPVRMEALELALGKIWCPLKGVEFRDLGENRFLVTFLQGPRKKRALEDGPWMFGKDLVVAAEFDGAKTINEIEFSSIPIWVRVNKMPLGMMKKAEGEVIGGGAGVDADEDDMAIGQFMRFKIRLDIRKPLMSGVTIDLGEGDAEKPIWCPLCYEFLPIFRYTCDIIGHTDRLCEKQVEKRKIEGLMGDRPVGQSSLQPWRVSRGRGSGAVLVAGKAEDDGGVMHLAGGKKGRVIDGGRKRGGRTKRSPAR</sequence>
<feature type="compositionally biased region" description="Basic residues" evidence="1">
    <location>
        <begin position="253"/>
        <end position="264"/>
    </location>
</feature>
<dbReference type="InterPro" id="IPR040256">
    <property type="entry name" value="At4g02000-like"/>
</dbReference>
<dbReference type="Proteomes" id="UP000604825">
    <property type="component" value="Unassembled WGS sequence"/>
</dbReference>
<dbReference type="PANTHER" id="PTHR31286:SF180">
    <property type="entry name" value="OS10G0362600 PROTEIN"/>
    <property type="match status" value="1"/>
</dbReference>